<keyword evidence="1" id="KW-0812">Transmembrane</keyword>
<name>A0A8S1NDT3_PARPR</name>
<evidence type="ECO:0000313" key="3">
    <source>
        <dbReference type="Proteomes" id="UP000688137"/>
    </source>
</evidence>
<dbReference type="OMA" id="YAMVSIK"/>
<dbReference type="PANTHER" id="PTHR31600">
    <property type="entry name" value="TINY MACROCYSTS PROTEIN B-RELATED"/>
    <property type="match status" value="1"/>
</dbReference>
<evidence type="ECO:0008006" key="4">
    <source>
        <dbReference type="Google" id="ProtNLM"/>
    </source>
</evidence>
<sequence length="1299" mass="155894">MHTLFKETKDIKQLELKVQVFKEFQKNNQIVNKVGDLIYFGHIYHHLANKCQNKYTEYGMRCFCTMKITYDSKFQKDIRKTIQAIRNHRSSFTKLMIKSLFEILIQNQPRNIDLRFIYAQFLYFKMKNRIQAYEQIQQIQKKQLNLHLQLRIALMISMIQDNVKDINSLAYHSVLDFEYVVEMEETISQIYQLVLKVLNLNSLFWRKLNKNPQVEQALIDINEDINEEMTNCNKLWKNLMKHEVRVKQQDVITTYLNKRLIWKFVYFWYRLYILNKKIRLTQIECVSSATLHQEIINEDSDSDYEIKAYDQFSNSKPFNHMSLIIHSLLNGQIIKYSQSCKEVLEYENLKSIYQLIPEVLQRNHQNAIKQFLYQGKSKNLHKSRKIFVRHSQGYIIQARKYLKWQLDKQNQINFIAMIRPIIRLEQINFIILNGDWEVDALTRPLFQILQQKTCLLLLCTGLFQFSKYGHYLDSDDITRFKLNSKSKSLNMKQSKHQNMNDSIHFNSLTNSSKINTMDKYHIESEDQSFTFFGEDNIEYYNTDNTFTKKKLFKIVDEQHVKLTLRLPKKLNQLNQEYEYLKTSTFQDVIQQTDLSTIYQNKNRLIFRNSENKIKINKLLLFRRLYDFNQRVMKQMFDNLRDLFEKYCSQNRLLDKIIKLDATIHFTKTISMDQYTIIKINKYEIFEYHQRQFRETQNILTESRIRQSKPSLVEMYMDPRIFGIQQQEVDSNRIDQNKSFLTEGQVFPEFVQYHPTEVVLKFENNIFFKQDNNKISKKIKEISFFIFFNRIMITTLYLLTTIAYFKGPSLTQHAQIYSEIQKLQLISKLSLCVIQTYEYTLDFYLFNLQNASDIDVEQYLLKQSDLLQQQMSFINQSLNSKDFIEIIFGYQMLENPINDLISQFMAILNQCNKSNWQLINSQFNFLDEFRLIIIPDIQVGLLNSYLQQYNNQMNRLLEYQQFAIFEIIITICLIIFFLIVNISLIIKIINKNKVLLNIIQTIIKSLHLLSQQQIITSIQYITWLKLQLRFLIDLETMKFLNSKATQTSYCDQLTKYENQEQNSQINSKTNLYIGSSQWIKIKITFFLYYFFFSLIISSFVFYYLLFLQAFQNGALMIFNENEFVKNRNHLYAMVSIKELYIYQYINNSNIAIEGIKNNVQDFINQIQDEQDQIYETNIDQVFQMFYGNYCQVILEIQQNTTIDQYEQCQYKLNGAFTRGLNQYHLILNQIALSLINPNDTRYDSPSINTLFEFSQVQRIAYEIEELSLNLWCQKYYKYADDQMFQDVISMYFISLELDVQ</sequence>
<evidence type="ECO:0000313" key="2">
    <source>
        <dbReference type="EMBL" id="CAD8088476.1"/>
    </source>
</evidence>
<gene>
    <name evidence="2" type="ORF">PPRIM_AZ9-3.1.T0810079</name>
</gene>
<feature type="transmembrane region" description="Helical" evidence="1">
    <location>
        <begin position="1085"/>
        <end position="1105"/>
    </location>
</feature>
<proteinExistence type="predicted"/>
<reference evidence="2" key="1">
    <citation type="submission" date="2021-01" db="EMBL/GenBank/DDBJ databases">
        <authorList>
            <consortium name="Genoscope - CEA"/>
            <person name="William W."/>
        </authorList>
    </citation>
    <scope>NUCLEOTIDE SEQUENCE</scope>
</reference>
<protein>
    <recommendedName>
        <fullName evidence="4">Transmembrane protein</fullName>
    </recommendedName>
</protein>
<evidence type="ECO:0000256" key="1">
    <source>
        <dbReference type="SAM" id="Phobius"/>
    </source>
</evidence>
<organism evidence="2 3">
    <name type="scientific">Paramecium primaurelia</name>
    <dbReference type="NCBI Taxonomy" id="5886"/>
    <lineage>
        <taxon>Eukaryota</taxon>
        <taxon>Sar</taxon>
        <taxon>Alveolata</taxon>
        <taxon>Ciliophora</taxon>
        <taxon>Intramacronucleata</taxon>
        <taxon>Oligohymenophorea</taxon>
        <taxon>Peniculida</taxon>
        <taxon>Parameciidae</taxon>
        <taxon>Paramecium</taxon>
    </lineage>
</organism>
<dbReference type="InterPro" id="IPR052994">
    <property type="entry name" value="Tiny_macrocysts_regulators"/>
</dbReference>
<comment type="caution">
    <text evidence="2">The sequence shown here is derived from an EMBL/GenBank/DDBJ whole genome shotgun (WGS) entry which is preliminary data.</text>
</comment>
<accession>A0A8S1NDT3</accession>
<dbReference type="PANTHER" id="PTHR31600:SF2">
    <property type="entry name" value="GAMETE ENRICHED GENE 10 PROTEIN-RELATED"/>
    <property type="match status" value="1"/>
</dbReference>
<keyword evidence="1" id="KW-0472">Membrane</keyword>
<feature type="transmembrane region" description="Helical" evidence="1">
    <location>
        <begin position="961"/>
        <end position="985"/>
    </location>
</feature>
<keyword evidence="3" id="KW-1185">Reference proteome</keyword>
<keyword evidence="1" id="KW-1133">Transmembrane helix</keyword>
<dbReference type="Proteomes" id="UP000688137">
    <property type="component" value="Unassembled WGS sequence"/>
</dbReference>
<dbReference type="EMBL" id="CAJJDM010000084">
    <property type="protein sequence ID" value="CAD8088476.1"/>
    <property type="molecule type" value="Genomic_DNA"/>
</dbReference>